<dbReference type="PANTHER" id="PTHR46522">
    <property type="entry name" value="CYTIDINE MONOPHOSPHATE-N-ACETYLNEURAMINIC ACID HYDROXYLASE"/>
    <property type="match status" value="1"/>
</dbReference>
<dbReference type="InterPro" id="IPR027033">
    <property type="entry name" value="Cnh"/>
</dbReference>
<sequence>MKFLKHCTNASQIIYKRVSYSINGVQWVVCKCFEIIPEKCIFSYPTLKSLSATRPDVPIYVGDTSRPVFWMLEKSQVQLTNINVVPFGIWQNVSKTHLRFMILKDEVHPEMDTCIIVEYKESWKANFIKNARKKLMNYKPQLVKSLQPKIYCPFVSYFVEAHPSDRYIKETNTKNNADELNALIKKSAPGITTWTPKPGAVLDLALALMSPSRKAITDPPSGTNIYKDSWDFDLYVDELNKAITAEIFKHKSWIQFYYIWAGFKNYNLVVRV</sequence>
<evidence type="ECO:0000313" key="2">
    <source>
        <dbReference type="Proteomes" id="UP000314982"/>
    </source>
</evidence>
<organism evidence="1 2">
    <name type="scientific">Hucho hucho</name>
    <name type="common">huchen</name>
    <dbReference type="NCBI Taxonomy" id="62062"/>
    <lineage>
        <taxon>Eukaryota</taxon>
        <taxon>Metazoa</taxon>
        <taxon>Chordata</taxon>
        <taxon>Craniata</taxon>
        <taxon>Vertebrata</taxon>
        <taxon>Euteleostomi</taxon>
        <taxon>Actinopterygii</taxon>
        <taxon>Neopterygii</taxon>
        <taxon>Teleostei</taxon>
        <taxon>Protacanthopterygii</taxon>
        <taxon>Salmoniformes</taxon>
        <taxon>Salmonidae</taxon>
        <taxon>Salmoninae</taxon>
        <taxon>Hucho</taxon>
    </lineage>
</organism>
<dbReference type="GO" id="GO:0046381">
    <property type="term" value="P:CMP-N-acetylneuraminate metabolic process"/>
    <property type="evidence" value="ECO:0007669"/>
    <property type="project" value="TreeGrafter"/>
</dbReference>
<dbReference type="AlphaFoldDB" id="A0A4W5MND0"/>
<keyword evidence="2" id="KW-1185">Reference proteome</keyword>
<protein>
    <submittedName>
        <fullName evidence="1">Cytidine monophospho-N-acetylneuraminic acid hydroxylase</fullName>
    </submittedName>
</protein>
<accession>A0A4W5MND0</accession>
<proteinExistence type="predicted"/>
<dbReference type="GO" id="GO:0005737">
    <property type="term" value="C:cytoplasm"/>
    <property type="evidence" value="ECO:0007669"/>
    <property type="project" value="TreeGrafter"/>
</dbReference>
<dbReference type="GeneTree" id="ENSGT00390000010830"/>
<name>A0A4W5MND0_9TELE</name>
<reference evidence="1" key="2">
    <citation type="submission" date="2025-08" db="UniProtKB">
        <authorList>
            <consortium name="Ensembl"/>
        </authorList>
    </citation>
    <scope>IDENTIFICATION</scope>
</reference>
<dbReference type="GO" id="GO:0030338">
    <property type="term" value="F:CMP-N-acetylneuraminate monooxygenase activity"/>
    <property type="evidence" value="ECO:0007669"/>
    <property type="project" value="TreeGrafter"/>
</dbReference>
<dbReference type="PANTHER" id="PTHR46522:SF1">
    <property type="entry name" value="INACTIVE CYTIDINE MONOPHOSPHATE-N-ACETYLNEURAMINIC ACID HYDROXYLASE"/>
    <property type="match status" value="1"/>
</dbReference>
<reference evidence="1" key="3">
    <citation type="submission" date="2025-09" db="UniProtKB">
        <authorList>
            <consortium name="Ensembl"/>
        </authorList>
    </citation>
    <scope>IDENTIFICATION</scope>
</reference>
<evidence type="ECO:0000313" key="1">
    <source>
        <dbReference type="Ensembl" id="ENSHHUP00000038880.1"/>
    </source>
</evidence>
<dbReference type="Proteomes" id="UP000314982">
    <property type="component" value="Unassembled WGS sequence"/>
</dbReference>
<dbReference type="Ensembl" id="ENSHHUT00000040410.1">
    <property type="protein sequence ID" value="ENSHHUP00000038880.1"/>
    <property type="gene ID" value="ENSHHUG00000024182.1"/>
</dbReference>
<reference evidence="2" key="1">
    <citation type="submission" date="2018-06" db="EMBL/GenBank/DDBJ databases">
        <title>Genome assembly of Danube salmon.</title>
        <authorList>
            <person name="Macqueen D.J."/>
            <person name="Gundappa M.K."/>
        </authorList>
    </citation>
    <scope>NUCLEOTIDE SEQUENCE [LARGE SCALE GENOMIC DNA]</scope>
</reference>